<evidence type="ECO:0000313" key="8">
    <source>
        <dbReference type="Proteomes" id="UP000003374"/>
    </source>
</evidence>
<dbReference type="SFLD" id="SFLDS00005">
    <property type="entry name" value="Isoprenoid_Synthase_Type_I"/>
    <property type="match status" value="1"/>
</dbReference>
<comment type="caution">
    <text evidence="7">The sequence shown here is derived from an EMBL/GenBank/DDBJ whole genome shotgun (WGS) entry which is preliminary data.</text>
</comment>
<name>A4BNM8_9GAMM</name>
<comment type="similarity">
    <text evidence="2 6">Belongs to the FPP/GGPP synthase family.</text>
</comment>
<dbReference type="InterPro" id="IPR008949">
    <property type="entry name" value="Isoprenoid_synthase_dom_sf"/>
</dbReference>
<proteinExistence type="inferred from homology"/>
<dbReference type="PANTHER" id="PTHR12001">
    <property type="entry name" value="GERANYLGERANYL PYROPHOSPHATE SYNTHASE"/>
    <property type="match status" value="1"/>
</dbReference>
<dbReference type="PANTHER" id="PTHR12001:SF69">
    <property type="entry name" value="ALL TRANS-POLYPRENYL-DIPHOSPHATE SYNTHASE PDSS1"/>
    <property type="match status" value="1"/>
</dbReference>
<dbReference type="EMBL" id="AAOF01000002">
    <property type="protein sequence ID" value="EAR22827.1"/>
    <property type="molecule type" value="Genomic_DNA"/>
</dbReference>
<dbReference type="Gene3D" id="1.10.600.10">
    <property type="entry name" value="Farnesyl Diphosphate Synthase"/>
    <property type="match status" value="1"/>
</dbReference>
<dbReference type="HOGENOM" id="CLU_820920_0_0_6"/>
<dbReference type="CDD" id="cd00867">
    <property type="entry name" value="Trans_IPPS"/>
    <property type="match status" value="1"/>
</dbReference>
<organism evidence="7 8">
    <name type="scientific">Nitrococcus mobilis Nb-231</name>
    <dbReference type="NCBI Taxonomy" id="314278"/>
    <lineage>
        <taxon>Bacteria</taxon>
        <taxon>Pseudomonadati</taxon>
        <taxon>Pseudomonadota</taxon>
        <taxon>Gammaproteobacteria</taxon>
        <taxon>Chromatiales</taxon>
        <taxon>Ectothiorhodospiraceae</taxon>
        <taxon>Nitrococcus</taxon>
    </lineage>
</organism>
<evidence type="ECO:0000256" key="6">
    <source>
        <dbReference type="RuleBase" id="RU004466"/>
    </source>
</evidence>
<dbReference type="STRING" id="314278.NB231_10253"/>
<evidence type="ECO:0000313" key="7">
    <source>
        <dbReference type="EMBL" id="EAR22827.1"/>
    </source>
</evidence>
<dbReference type="eggNOG" id="COG0142">
    <property type="taxonomic scope" value="Bacteria"/>
</dbReference>
<evidence type="ECO:0000256" key="3">
    <source>
        <dbReference type="ARBA" id="ARBA00022679"/>
    </source>
</evidence>
<gene>
    <name evidence="7" type="ORF">NB231_10253</name>
</gene>
<accession>A4BNM8</accession>
<dbReference type="AlphaFoldDB" id="A4BNM8"/>
<reference evidence="7 8" key="1">
    <citation type="submission" date="2006-02" db="EMBL/GenBank/DDBJ databases">
        <authorList>
            <person name="Waterbury J."/>
            <person name="Ferriera S."/>
            <person name="Johnson J."/>
            <person name="Kravitz S."/>
            <person name="Halpern A."/>
            <person name="Remington K."/>
            <person name="Beeson K."/>
            <person name="Tran B."/>
            <person name="Rogers Y.-H."/>
            <person name="Friedman R."/>
            <person name="Venter J.C."/>
        </authorList>
    </citation>
    <scope>NUCLEOTIDE SEQUENCE [LARGE SCALE GENOMIC DNA]</scope>
    <source>
        <strain evidence="7 8">Nb-231</strain>
    </source>
</reference>
<evidence type="ECO:0000256" key="5">
    <source>
        <dbReference type="ARBA" id="ARBA00022842"/>
    </source>
</evidence>
<protein>
    <submittedName>
        <fullName evidence="7">Polyprenyl synthetase</fullName>
    </submittedName>
</protein>
<dbReference type="GO" id="GO:0004659">
    <property type="term" value="F:prenyltransferase activity"/>
    <property type="evidence" value="ECO:0007669"/>
    <property type="project" value="InterPro"/>
</dbReference>
<keyword evidence="8" id="KW-1185">Reference proteome</keyword>
<evidence type="ECO:0000256" key="1">
    <source>
        <dbReference type="ARBA" id="ARBA00001946"/>
    </source>
</evidence>
<dbReference type="SUPFAM" id="SSF48576">
    <property type="entry name" value="Terpenoid synthases"/>
    <property type="match status" value="1"/>
</dbReference>
<keyword evidence="4" id="KW-0479">Metal-binding</keyword>
<dbReference type="RefSeq" id="WP_005002214.1">
    <property type="nucleotide sequence ID" value="NZ_CH672427.1"/>
</dbReference>
<keyword evidence="5" id="KW-0460">Magnesium</keyword>
<keyword evidence="3 6" id="KW-0808">Transferase</keyword>
<sequence length="328" mass="36068">MDFIDYWVDIRARLDKELTRQIPKLFSAFGPQQIKTVQYIINNGKRIRGCLVCLVNHALGGQIADALPRAVAIECIQAASLIHDDYVDNDTIRRKRPATWTVEGPRRAVLLGDMMFATAIQSMVELSNADGIAVTRAIATVANGAYQEPLLLAKPAAGRALDLNEQTIYERIIYLKTGALFGAACQLGAIAAGAPEERCAHAYAFGARTGEAYQIADDLVEFVSVWGAPQEHTERSPALFPVLNFFCYKTGLTIPCHLAESQHSLHDWCQYIGMDFIGYMKHEIDARVKSAESYVGQFPSNIYGKMLAEAPAKIVAMMSCFSALDPST</sequence>
<dbReference type="GO" id="GO:0046872">
    <property type="term" value="F:metal ion binding"/>
    <property type="evidence" value="ECO:0007669"/>
    <property type="project" value="UniProtKB-KW"/>
</dbReference>
<dbReference type="Pfam" id="PF00348">
    <property type="entry name" value="polyprenyl_synt"/>
    <property type="match status" value="1"/>
</dbReference>
<dbReference type="InterPro" id="IPR000092">
    <property type="entry name" value="Polyprenyl_synt"/>
</dbReference>
<comment type="cofactor">
    <cofactor evidence="1">
        <name>Mg(2+)</name>
        <dbReference type="ChEBI" id="CHEBI:18420"/>
    </cofactor>
</comment>
<dbReference type="Proteomes" id="UP000003374">
    <property type="component" value="Unassembled WGS sequence"/>
</dbReference>
<dbReference type="GO" id="GO:0008299">
    <property type="term" value="P:isoprenoid biosynthetic process"/>
    <property type="evidence" value="ECO:0007669"/>
    <property type="project" value="InterPro"/>
</dbReference>
<evidence type="ECO:0000256" key="2">
    <source>
        <dbReference type="ARBA" id="ARBA00006706"/>
    </source>
</evidence>
<evidence type="ECO:0000256" key="4">
    <source>
        <dbReference type="ARBA" id="ARBA00022723"/>
    </source>
</evidence>
<dbReference type="OrthoDB" id="9805316at2"/>